<dbReference type="Gene3D" id="3.50.50.60">
    <property type="entry name" value="FAD/NAD(P)-binding domain"/>
    <property type="match status" value="2"/>
</dbReference>
<dbReference type="KEGG" id="dmr:Deima_0107"/>
<dbReference type="InterPro" id="IPR000595">
    <property type="entry name" value="cNMP-bd_dom"/>
</dbReference>
<dbReference type="PRINTS" id="PR00469">
    <property type="entry name" value="PNDRDTASEII"/>
</dbReference>
<dbReference type="SMART" id="SM00100">
    <property type="entry name" value="cNMP"/>
    <property type="match status" value="1"/>
</dbReference>
<accession>E8U333</accession>
<name>E8U333_DEIML</name>
<dbReference type="InterPro" id="IPR023753">
    <property type="entry name" value="FAD/NAD-binding_dom"/>
</dbReference>
<evidence type="ECO:0000256" key="1">
    <source>
        <dbReference type="ARBA" id="ARBA00022630"/>
    </source>
</evidence>
<dbReference type="RefSeq" id="WP_013555276.1">
    <property type="nucleotide sequence ID" value="NC_014958.1"/>
</dbReference>
<dbReference type="STRING" id="709986.Deima_0107"/>
<dbReference type="SUPFAM" id="SSF51206">
    <property type="entry name" value="cAMP-binding domain-like"/>
    <property type="match status" value="1"/>
</dbReference>
<dbReference type="AlphaFoldDB" id="E8U333"/>
<dbReference type="SUPFAM" id="SSF51905">
    <property type="entry name" value="FAD/NAD(P)-binding domain"/>
    <property type="match status" value="1"/>
</dbReference>
<gene>
    <name evidence="4" type="ordered locus">Deima_0107</name>
</gene>
<protein>
    <submittedName>
        <fullName evidence="4">Cyclic nucleotide-binding protein</fullName>
        <ecNumber evidence="4">1.8.1.9</ecNumber>
    </submittedName>
</protein>
<dbReference type="OrthoDB" id="9806179at2"/>
<proteinExistence type="predicted"/>
<dbReference type="EMBL" id="CP002454">
    <property type="protein sequence ID" value="ADV65771.1"/>
    <property type="molecule type" value="Genomic_DNA"/>
</dbReference>
<keyword evidence="1" id="KW-0285">Flavoprotein</keyword>
<dbReference type="PANTHER" id="PTHR48105">
    <property type="entry name" value="THIOREDOXIN REDUCTASE 1-RELATED-RELATED"/>
    <property type="match status" value="1"/>
</dbReference>
<evidence type="ECO:0000313" key="5">
    <source>
        <dbReference type="Proteomes" id="UP000008635"/>
    </source>
</evidence>
<dbReference type="Proteomes" id="UP000008635">
    <property type="component" value="Chromosome"/>
</dbReference>
<evidence type="ECO:0000259" key="3">
    <source>
        <dbReference type="PROSITE" id="PS50042"/>
    </source>
</evidence>
<dbReference type="CDD" id="cd00038">
    <property type="entry name" value="CAP_ED"/>
    <property type="match status" value="1"/>
</dbReference>
<feature type="domain" description="Cyclic nucleotide-binding" evidence="3">
    <location>
        <begin position="12"/>
        <end position="130"/>
    </location>
</feature>
<evidence type="ECO:0000256" key="2">
    <source>
        <dbReference type="ARBA" id="ARBA00023002"/>
    </source>
</evidence>
<dbReference type="GO" id="GO:0004791">
    <property type="term" value="F:thioredoxin-disulfide reductase (NADPH) activity"/>
    <property type="evidence" value="ECO:0007669"/>
    <property type="project" value="UniProtKB-EC"/>
</dbReference>
<keyword evidence="2 4" id="KW-0560">Oxidoreductase</keyword>
<dbReference type="PROSITE" id="PS50042">
    <property type="entry name" value="CNMP_BINDING_3"/>
    <property type="match status" value="1"/>
</dbReference>
<dbReference type="EC" id="1.8.1.9" evidence="4"/>
<dbReference type="Pfam" id="PF00027">
    <property type="entry name" value="cNMP_binding"/>
    <property type="match status" value="1"/>
</dbReference>
<dbReference type="InterPro" id="IPR050097">
    <property type="entry name" value="Ferredoxin-NADP_redctase_2"/>
</dbReference>
<evidence type="ECO:0000313" key="4">
    <source>
        <dbReference type="EMBL" id="ADV65771.1"/>
    </source>
</evidence>
<sequence length="562" mass="60042">MITADLMRAVPLLRDLDDATCEQLAATAADIHLNPGEWLVQEGEVPAFYVLLSGELEVTKTSGGEAHVLNHYRPGDAFGEVPLLLGSAAVANLRATTESRVMRLEADDFHDLMAASERVASQVLRTMSRRVADLQRLALDAPTRPTLIVGARVDVACYGLREFFSRNRLPFRWVDPDEPATRAHLPSGAQGPYPLVVLPDGTVLHQPHPREVAEHVGLQTRPGTDRYDVVIVGGGPAGLAAAVYGASEGLCTMLVEREAPGGQAGTSTRIENYLGFPTGLSGDDLSGRALQQARRFGAEIVTTREVVALTPAHDGYTVTLDGGDAVHARTVILATGVAWRALPVEGAERLVGRGVYYGAARTEAPGTRGKDVYLIGGGNSAGQAAMHFSGYARRVTLLVRGPDLERSMSQYLIDQLRTKDNIHVCVQSEVTAVHGTAHLTRITVRDRARDEERDLDTDALFVFIGADARTDWLPGSVARDERGYVLTGLNVAAGAWPLPRDPFPLETTAPGVFAAGDVRHGSVKRVASSVGEGSMAIALIHQYLAAPTSPPLPPADGAPERP</sequence>
<dbReference type="eggNOG" id="COG0492">
    <property type="taxonomic scope" value="Bacteria"/>
</dbReference>
<dbReference type="Gene3D" id="2.60.120.10">
    <property type="entry name" value="Jelly Rolls"/>
    <property type="match status" value="1"/>
</dbReference>
<keyword evidence="5" id="KW-1185">Reference proteome</keyword>
<dbReference type="HOGENOM" id="CLU_031864_5_8_0"/>
<dbReference type="InterPro" id="IPR018490">
    <property type="entry name" value="cNMP-bd_dom_sf"/>
</dbReference>
<dbReference type="InterPro" id="IPR014710">
    <property type="entry name" value="RmlC-like_jellyroll"/>
</dbReference>
<dbReference type="Pfam" id="PF07992">
    <property type="entry name" value="Pyr_redox_2"/>
    <property type="match status" value="1"/>
</dbReference>
<dbReference type="InterPro" id="IPR036188">
    <property type="entry name" value="FAD/NAD-bd_sf"/>
</dbReference>
<reference evidence="5" key="2">
    <citation type="submission" date="2011-01" db="EMBL/GenBank/DDBJ databases">
        <title>The complete genome of Deinococcus maricopensis DSM 21211.</title>
        <authorList>
            <consortium name="US DOE Joint Genome Institute (JGI-PGF)"/>
            <person name="Lucas S."/>
            <person name="Copeland A."/>
            <person name="Lapidus A."/>
            <person name="Goodwin L."/>
            <person name="Pitluck S."/>
            <person name="Kyrpides N."/>
            <person name="Mavromatis K."/>
            <person name="Pagani I."/>
            <person name="Ivanova N."/>
            <person name="Ovchinnikova G."/>
            <person name="Zeytun A."/>
            <person name="Detter J.C."/>
            <person name="Han C."/>
            <person name="Land M."/>
            <person name="Hauser L."/>
            <person name="Markowitz V."/>
            <person name="Cheng J.-F."/>
            <person name="Hugenholtz P."/>
            <person name="Woyke T."/>
            <person name="Wu D."/>
            <person name="Pukall R."/>
            <person name="Gehrich-Schroeter G."/>
            <person name="Brambilla E."/>
            <person name="Klenk H.-P."/>
            <person name="Eisen J.A."/>
        </authorList>
    </citation>
    <scope>NUCLEOTIDE SEQUENCE [LARGE SCALE GENOMIC DNA]</scope>
    <source>
        <strain evidence="5">DSM 21211 / LMG 22137 / NRRL B-23946 / LB-34</strain>
    </source>
</reference>
<reference evidence="4 5" key="1">
    <citation type="journal article" date="2011" name="Stand. Genomic Sci.">
        <title>Complete genome sequence of Deinococcus maricopensis type strain (LB-34).</title>
        <authorList>
            <person name="Pukall R."/>
            <person name="Zeytun A."/>
            <person name="Lucas S."/>
            <person name="Lapidus A."/>
            <person name="Hammon N."/>
            <person name="Deshpande S."/>
            <person name="Nolan M."/>
            <person name="Cheng J.F."/>
            <person name="Pitluck S."/>
            <person name="Liolios K."/>
            <person name="Pagani I."/>
            <person name="Mikhailova N."/>
            <person name="Ivanova N."/>
            <person name="Mavromatis K."/>
            <person name="Pati A."/>
            <person name="Tapia R."/>
            <person name="Han C."/>
            <person name="Goodwin L."/>
            <person name="Chen A."/>
            <person name="Palaniappan K."/>
            <person name="Land M."/>
            <person name="Hauser L."/>
            <person name="Chang Y.J."/>
            <person name="Jeffries C.D."/>
            <person name="Brambilla E.M."/>
            <person name="Rohde M."/>
            <person name="Goker M."/>
            <person name="Detter J.C."/>
            <person name="Woyke T."/>
            <person name="Bristow J."/>
            <person name="Eisen J.A."/>
            <person name="Markowitz V."/>
            <person name="Hugenholtz P."/>
            <person name="Kyrpides N.C."/>
            <person name="Klenk H.P."/>
        </authorList>
    </citation>
    <scope>NUCLEOTIDE SEQUENCE [LARGE SCALE GENOMIC DNA]</scope>
    <source>
        <strain evidence="5">DSM 21211 / LMG 22137 / NRRL B-23946 / LB-34</strain>
    </source>
</reference>
<organism evidence="4 5">
    <name type="scientific">Deinococcus maricopensis (strain DSM 21211 / LMG 22137 / NRRL B-23946 / LB-34)</name>
    <dbReference type="NCBI Taxonomy" id="709986"/>
    <lineage>
        <taxon>Bacteria</taxon>
        <taxon>Thermotogati</taxon>
        <taxon>Deinococcota</taxon>
        <taxon>Deinococci</taxon>
        <taxon>Deinococcales</taxon>
        <taxon>Deinococcaceae</taxon>
        <taxon>Deinococcus</taxon>
    </lineage>
</organism>
<dbReference type="PRINTS" id="PR00368">
    <property type="entry name" value="FADPNR"/>
</dbReference>